<keyword evidence="1" id="KW-0813">Transport</keyword>
<evidence type="ECO:0000256" key="2">
    <source>
        <dbReference type="ARBA" id="ARBA00022485"/>
    </source>
</evidence>
<dbReference type="SUPFAM" id="SSF46548">
    <property type="entry name" value="alpha-helical ferredoxin"/>
    <property type="match status" value="1"/>
</dbReference>
<proteinExistence type="predicted"/>
<dbReference type="InterPro" id="IPR037171">
    <property type="entry name" value="NagB/RpiA_transferase-like"/>
</dbReference>
<evidence type="ECO:0000313" key="6">
    <source>
        <dbReference type="EMBL" id="MBZ2166941.1"/>
    </source>
</evidence>
<dbReference type="PANTHER" id="PTHR47153:SF2">
    <property type="entry name" value="LACTATE UTILIZATION PROTEIN B"/>
    <property type="match status" value="1"/>
</dbReference>
<dbReference type="GO" id="GO:0006089">
    <property type="term" value="P:lactate metabolic process"/>
    <property type="evidence" value="ECO:0007669"/>
    <property type="project" value="InterPro"/>
</dbReference>
<sequence>MKKSEINAMNRSFGILEERRAKILDDERTLNLKKRVKDIREHSIGNMEELIEKATKKLEENDVEVIYAERSENALEAIYNIVKDHPMVAKSKSNTAGEIGLSEFLENKGIQVVETDLGDRIVQLDPDTRPSHPIGPASHLRMETIAEIISNEFNIEVKPESRTILNIIKEDVLLKLSNCSIGITGANSVAADDGSILTVHNEGNISMVSMLDTHIVIVGIDKLVETIEDAVSVVKLETIFASGKTVPAYMNVISSPSKTADIEQILLKDMYGARRVVIILLDNGRRKAIEGDGECFLCIGCGSCIVTCPIYNAVGYEFGYKRHLGGRGVVLSSIIEGNKSCFDSGLFTCTLCGLCTVECPMGIKTNQLINKLRNKSVNSDLVCDEHEIIKDKIKKKGSPF</sequence>
<dbReference type="RefSeq" id="WP_223792481.1">
    <property type="nucleotide sequence ID" value="NZ_JAIOUQ010000016.1"/>
</dbReference>
<dbReference type="PROSITE" id="PS00198">
    <property type="entry name" value="4FE4S_FER_1"/>
    <property type="match status" value="2"/>
</dbReference>
<evidence type="ECO:0000313" key="7">
    <source>
        <dbReference type="Proteomes" id="UP000825933"/>
    </source>
</evidence>
<name>A0A8T5V4X2_9EURY</name>
<comment type="caution">
    <text evidence="6">The sequence shown here is derived from an EMBL/GenBank/DDBJ whole genome shotgun (WGS) entry which is preliminary data.</text>
</comment>
<gene>
    <name evidence="6" type="ORF">K8N75_12930</name>
</gene>
<dbReference type="EMBL" id="JAIOUQ010000016">
    <property type="protein sequence ID" value="MBZ2166941.1"/>
    <property type="molecule type" value="Genomic_DNA"/>
</dbReference>
<evidence type="ECO:0000256" key="1">
    <source>
        <dbReference type="ARBA" id="ARBA00022448"/>
    </source>
</evidence>
<keyword evidence="3" id="KW-0677">Repeat</keyword>
<dbReference type="Gene3D" id="1.10.1060.10">
    <property type="entry name" value="Alpha-helical ferredoxin"/>
    <property type="match status" value="1"/>
</dbReference>
<dbReference type="InterPro" id="IPR024185">
    <property type="entry name" value="FTHF_cligase-like_sf"/>
</dbReference>
<keyword evidence="2" id="KW-0408">Iron</keyword>
<evidence type="ECO:0000256" key="4">
    <source>
        <dbReference type="ARBA" id="ARBA00022982"/>
    </source>
</evidence>
<dbReference type="PANTHER" id="PTHR47153">
    <property type="entry name" value="LACTATE UTILIZATION PROTEIN B"/>
    <property type="match status" value="1"/>
</dbReference>
<dbReference type="InterPro" id="IPR017900">
    <property type="entry name" value="4Fe4S_Fe_S_CS"/>
</dbReference>
<dbReference type="GO" id="GO:0051539">
    <property type="term" value="F:4 iron, 4 sulfur cluster binding"/>
    <property type="evidence" value="ECO:0007669"/>
    <property type="project" value="UniProtKB-KW"/>
</dbReference>
<dbReference type="AlphaFoldDB" id="A0A8T5V4X2"/>
<keyword evidence="2" id="KW-0004">4Fe-4S</keyword>
<dbReference type="Pfam" id="PF02589">
    <property type="entry name" value="LUD_dom"/>
    <property type="match status" value="1"/>
</dbReference>
<evidence type="ECO:0000259" key="5">
    <source>
        <dbReference type="PROSITE" id="PS51379"/>
    </source>
</evidence>
<evidence type="ECO:0000256" key="3">
    <source>
        <dbReference type="ARBA" id="ARBA00022737"/>
    </source>
</evidence>
<dbReference type="SUPFAM" id="SSF100950">
    <property type="entry name" value="NagB/RpiA/CoA transferase-like"/>
    <property type="match status" value="1"/>
</dbReference>
<dbReference type="InterPro" id="IPR017896">
    <property type="entry name" value="4Fe4S_Fe-S-bd"/>
</dbReference>
<dbReference type="Pfam" id="PF13183">
    <property type="entry name" value="Fer4_8"/>
    <property type="match status" value="1"/>
</dbReference>
<dbReference type="InterPro" id="IPR009051">
    <property type="entry name" value="Helical_ferredxn"/>
</dbReference>
<protein>
    <submittedName>
        <fullName evidence="6">LUD domain-containing protein</fullName>
    </submittedName>
</protein>
<dbReference type="Gene3D" id="3.40.50.10420">
    <property type="entry name" value="NagB/RpiA/CoA transferase-like"/>
    <property type="match status" value="1"/>
</dbReference>
<keyword evidence="4" id="KW-0249">Electron transport</keyword>
<keyword evidence="2" id="KW-0411">Iron-sulfur</keyword>
<dbReference type="GO" id="GO:0016491">
    <property type="term" value="F:oxidoreductase activity"/>
    <property type="evidence" value="ECO:0007669"/>
    <property type="project" value="UniProtKB-ARBA"/>
</dbReference>
<dbReference type="InterPro" id="IPR003741">
    <property type="entry name" value="LUD_dom"/>
</dbReference>
<dbReference type="InterPro" id="IPR004452">
    <property type="entry name" value="LutB/LldF"/>
</dbReference>
<organism evidence="6 7">
    <name type="scientific">Methanobacterium spitsbergense</name>
    <dbReference type="NCBI Taxonomy" id="2874285"/>
    <lineage>
        <taxon>Archaea</taxon>
        <taxon>Methanobacteriati</taxon>
        <taxon>Methanobacteriota</taxon>
        <taxon>Methanomada group</taxon>
        <taxon>Methanobacteria</taxon>
        <taxon>Methanobacteriales</taxon>
        <taxon>Methanobacteriaceae</taxon>
        <taxon>Methanobacterium</taxon>
    </lineage>
</organism>
<keyword evidence="7" id="KW-1185">Reference proteome</keyword>
<dbReference type="Proteomes" id="UP000825933">
    <property type="component" value="Unassembled WGS sequence"/>
</dbReference>
<accession>A0A8T5V4X2</accession>
<feature type="domain" description="4Fe-4S ferredoxin-type" evidence="5">
    <location>
        <begin position="287"/>
        <end position="319"/>
    </location>
</feature>
<keyword evidence="2" id="KW-0479">Metal-binding</keyword>
<reference evidence="7" key="1">
    <citation type="journal article" date="2022" name="Microbiol. Resour. Announc.">
        <title>Draft Genome Sequence of a Methanogenic Archaeon from West Spitsbergen Permafrost.</title>
        <authorList>
            <person name="Trubitsyn V."/>
            <person name="Rivkina E."/>
            <person name="Shcherbakova V."/>
        </authorList>
    </citation>
    <scope>NUCLEOTIDE SEQUENCE [LARGE SCALE GENOMIC DNA]</scope>
    <source>
        <strain evidence="7">VT</strain>
    </source>
</reference>
<dbReference type="PROSITE" id="PS51379">
    <property type="entry name" value="4FE4S_FER_2"/>
    <property type="match status" value="1"/>
</dbReference>